<dbReference type="InterPro" id="IPR049713">
    <property type="entry name" value="Pr6Pr-like"/>
</dbReference>
<feature type="transmembrane region" description="Helical" evidence="1">
    <location>
        <begin position="133"/>
        <end position="153"/>
    </location>
</feature>
<dbReference type="Proteomes" id="UP000469763">
    <property type="component" value="Unassembled WGS sequence"/>
</dbReference>
<accession>A0A7K3TGQ3</accession>
<evidence type="ECO:0008006" key="4">
    <source>
        <dbReference type="Google" id="ProtNLM"/>
    </source>
</evidence>
<feature type="transmembrane region" description="Helical" evidence="1">
    <location>
        <begin position="97"/>
        <end position="121"/>
    </location>
</feature>
<keyword evidence="1" id="KW-0812">Transmembrane</keyword>
<dbReference type="RefSeq" id="WP_152349809.1">
    <property type="nucleotide sequence ID" value="NZ_WBSN01000003.1"/>
</dbReference>
<gene>
    <name evidence="2" type="ORF">GFD22_02085</name>
</gene>
<evidence type="ECO:0000313" key="3">
    <source>
        <dbReference type="Proteomes" id="UP000469763"/>
    </source>
</evidence>
<dbReference type="EMBL" id="WHZY01000002">
    <property type="protein sequence ID" value="NEG77790.1"/>
    <property type="molecule type" value="Genomic_DNA"/>
</dbReference>
<keyword evidence="1" id="KW-0472">Membrane</keyword>
<feature type="transmembrane region" description="Helical" evidence="1">
    <location>
        <begin position="173"/>
        <end position="200"/>
    </location>
</feature>
<feature type="transmembrane region" description="Helical" evidence="1">
    <location>
        <begin position="64"/>
        <end position="85"/>
    </location>
</feature>
<dbReference type="NCBIfam" id="NF038065">
    <property type="entry name" value="Pr6Pr"/>
    <property type="match status" value="1"/>
</dbReference>
<reference evidence="2 3" key="1">
    <citation type="submission" date="2019-10" db="EMBL/GenBank/DDBJ databases">
        <title>Bifidobacterium from non-human primates.</title>
        <authorList>
            <person name="Modesto M."/>
        </authorList>
    </citation>
    <scope>NUCLEOTIDE SEQUENCE [LARGE SCALE GENOMIC DNA]</scope>
    <source>
        <strain evidence="2 3">TREC</strain>
    </source>
</reference>
<feature type="transmembrane region" description="Helical" evidence="1">
    <location>
        <begin position="35"/>
        <end position="57"/>
    </location>
</feature>
<dbReference type="OrthoDB" id="9809977at2"/>
<evidence type="ECO:0000256" key="1">
    <source>
        <dbReference type="SAM" id="Phobius"/>
    </source>
</evidence>
<name>A0A7K3TGQ3_9BIFI</name>
<organism evidence="2 3">
    <name type="scientific">Bifidobacterium avesanii</name>
    <dbReference type="NCBI Taxonomy" id="1798157"/>
    <lineage>
        <taxon>Bacteria</taxon>
        <taxon>Bacillati</taxon>
        <taxon>Actinomycetota</taxon>
        <taxon>Actinomycetes</taxon>
        <taxon>Bifidobacteriales</taxon>
        <taxon>Bifidobacteriaceae</taxon>
        <taxon>Bifidobacterium</taxon>
    </lineage>
</organism>
<sequence>MTRLIAGLFRLAVAAVSIAGTYNTWSGAKAWDWVYFTNQSNIVFAFVMLWAGAATLVRGVQPPAWLKGCITLYMAITGLVAWLILPPAVMGPDTLYVLGLPTATLVHVIAPIAAGADFLLFDAHRRFKWHYPLTWLLYFPVYLAFVLIRAAFFPDQPLPSGAMYPYSFVDLNALGWAGLGRNAVIYLGAFLLGGLALFLIDRILPDKPLLG</sequence>
<protein>
    <recommendedName>
        <fullName evidence="4">Pr6Pr family membrane protein</fullName>
    </recommendedName>
</protein>
<keyword evidence="1" id="KW-1133">Transmembrane helix</keyword>
<proteinExistence type="predicted"/>
<evidence type="ECO:0000313" key="2">
    <source>
        <dbReference type="EMBL" id="NEG77790.1"/>
    </source>
</evidence>
<keyword evidence="3" id="KW-1185">Reference proteome</keyword>
<dbReference type="AlphaFoldDB" id="A0A7K3TGQ3"/>
<comment type="caution">
    <text evidence="2">The sequence shown here is derived from an EMBL/GenBank/DDBJ whole genome shotgun (WGS) entry which is preliminary data.</text>
</comment>